<evidence type="ECO:0000259" key="1">
    <source>
        <dbReference type="Pfam" id="PF16107"/>
    </source>
</evidence>
<keyword evidence="3" id="KW-1185">Reference proteome</keyword>
<sequence length="189" mass="21384">MSAKNKIIMLLAAAGILLFAAVQGIVLPKQEWDRQAYEAAQQNPQTHDLQSIAKYQNKYMGNASNLSNLMHSLPLNEVRSTFELHPDTLTADIVYHADTADLNSEKLERSLIYNATAAFALIENLEQIRFKFEDRTYTAKRSELENWYGKKLPSLTDSPKIWQPVVQEPLANPDYVKKGISSLFTVVEV</sequence>
<comment type="caution">
    <text evidence="2">The sequence shown here is derived from an EMBL/GenBank/DDBJ whole genome shotgun (WGS) entry which is preliminary data.</text>
</comment>
<dbReference type="Proteomes" id="UP000682811">
    <property type="component" value="Unassembled WGS sequence"/>
</dbReference>
<protein>
    <recommendedName>
        <fullName evidence="1">DUF4825 domain-containing protein</fullName>
    </recommendedName>
</protein>
<organism evidence="2 3">
    <name type="scientific">Paenibacillus azoreducens</name>
    <dbReference type="NCBI Taxonomy" id="116718"/>
    <lineage>
        <taxon>Bacteria</taxon>
        <taxon>Bacillati</taxon>
        <taxon>Bacillota</taxon>
        <taxon>Bacilli</taxon>
        <taxon>Bacillales</taxon>
        <taxon>Paenibacillaceae</taxon>
        <taxon>Paenibacillus</taxon>
    </lineage>
</organism>
<evidence type="ECO:0000313" key="3">
    <source>
        <dbReference type="Proteomes" id="UP000682811"/>
    </source>
</evidence>
<gene>
    <name evidence="2" type="ORF">J34TS1_23260</name>
</gene>
<dbReference type="AlphaFoldDB" id="A0A920CNK4"/>
<evidence type="ECO:0000313" key="2">
    <source>
        <dbReference type="EMBL" id="GIO47561.1"/>
    </source>
</evidence>
<dbReference type="RefSeq" id="WP_212978400.1">
    <property type="nucleotide sequence ID" value="NZ_AP025343.1"/>
</dbReference>
<feature type="domain" description="DUF4825" evidence="1">
    <location>
        <begin position="53"/>
        <end position="135"/>
    </location>
</feature>
<reference evidence="2 3" key="1">
    <citation type="submission" date="2021-03" db="EMBL/GenBank/DDBJ databases">
        <title>Antimicrobial resistance genes in bacteria isolated from Japanese honey, and their potential for conferring macrolide and lincosamide resistance in the American foulbrood pathogen Paenibacillus larvae.</title>
        <authorList>
            <person name="Okamoto M."/>
            <person name="Kumagai M."/>
            <person name="Kanamori H."/>
            <person name="Takamatsu D."/>
        </authorList>
    </citation>
    <scope>NUCLEOTIDE SEQUENCE [LARGE SCALE GENOMIC DNA]</scope>
    <source>
        <strain evidence="2 3">J34TS1</strain>
    </source>
</reference>
<proteinExistence type="predicted"/>
<dbReference type="EMBL" id="BORT01000008">
    <property type="protein sequence ID" value="GIO47561.1"/>
    <property type="molecule type" value="Genomic_DNA"/>
</dbReference>
<dbReference type="Pfam" id="PF16107">
    <property type="entry name" value="DUF4825"/>
    <property type="match status" value="1"/>
</dbReference>
<dbReference type="InterPro" id="IPR032250">
    <property type="entry name" value="DUF4825"/>
</dbReference>
<accession>A0A920CNK4</accession>
<name>A0A920CNK4_9BACL</name>